<gene>
    <name evidence="3" type="ORF">JNW91_28850</name>
</gene>
<comment type="caution">
    <text evidence="3">The sequence shown here is derived from an EMBL/GenBank/DDBJ whole genome shotgun (WGS) entry which is preliminary data.</text>
</comment>
<evidence type="ECO:0000256" key="2">
    <source>
        <dbReference type="SAM" id="Phobius"/>
    </source>
</evidence>
<reference evidence="3 4" key="1">
    <citation type="submission" date="2021-01" db="EMBL/GenBank/DDBJ databases">
        <title>Draft genome sequence of Micromonospora sp. strain STR1_7.</title>
        <authorList>
            <person name="Karlyshev A."/>
            <person name="Jawad R."/>
        </authorList>
    </citation>
    <scope>NUCLEOTIDE SEQUENCE [LARGE SCALE GENOMIC DNA]</scope>
    <source>
        <strain evidence="3 4">STR1-7</strain>
    </source>
</reference>
<dbReference type="RefSeq" id="WP_203178643.1">
    <property type="nucleotide sequence ID" value="NZ_JAEVHM010000263.1"/>
</dbReference>
<dbReference type="Proteomes" id="UP000601027">
    <property type="component" value="Unassembled WGS sequence"/>
</dbReference>
<proteinExistence type="predicted"/>
<feature type="region of interest" description="Disordered" evidence="1">
    <location>
        <begin position="36"/>
        <end position="61"/>
    </location>
</feature>
<evidence type="ECO:0000256" key="1">
    <source>
        <dbReference type="SAM" id="MobiDB-lite"/>
    </source>
</evidence>
<protein>
    <submittedName>
        <fullName evidence="3">Uncharacterized protein</fullName>
    </submittedName>
</protein>
<organism evidence="3 4">
    <name type="scientific">Micromonospora parastrephiae</name>
    <dbReference type="NCBI Taxonomy" id="2806101"/>
    <lineage>
        <taxon>Bacteria</taxon>
        <taxon>Bacillati</taxon>
        <taxon>Actinomycetota</taxon>
        <taxon>Actinomycetes</taxon>
        <taxon>Micromonosporales</taxon>
        <taxon>Micromonosporaceae</taxon>
        <taxon>Micromonospora</taxon>
    </lineage>
</organism>
<keyword evidence="4" id="KW-1185">Reference proteome</keyword>
<name>A0ABS1Y1P8_9ACTN</name>
<keyword evidence="2" id="KW-0812">Transmembrane</keyword>
<feature type="transmembrane region" description="Helical" evidence="2">
    <location>
        <begin position="6"/>
        <end position="26"/>
    </location>
</feature>
<evidence type="ECO:0000313" key="3">
    <source>
        <dbReference type="EMBL" id="MBM0235437.1"/>
    </source>
</evidence>
<keyword evidence="2" id="KW-1133">Transmembrane helix</keyword>
<keyword evidence="2" id="KW-0472">Membrane</keyword>
<evidence type="ECO:0000313" key="4">
    <source>
        <dbReference type="Proteomes" id="UP000601027"/>
    </source>
</evidence>
<feature type="compositionally biased region" description="Basic and acidic residues" evidence="1">
    <location>
        <begin position="44"/>
        <end position="61"/>
    </location>
</feature>
<sequence>MKFVLLIFSGGVGVPVAVLLIARALVERHADQHGAAIRAAGDLPSRREAAQRPARPKEMAR</sequence>
<dbReference type="EMBL" id="JAEVHM010000263">
    <property type="protein sequence ID" value="MBM0235437.1"/>
    <property type="molecule type" value="Genomic_DNA"/>
</dbReference>
<accession>A0ABS1Y1P8</accession>